<evidence type="ECO:0000259" key="1">
    <source>
        <dbReference type="Pfam" id="PF12986"/>
    </source>
</evidence>
<sequence>MSDTIYLTGEAKAPSNNPITSQFGLFYVAFEIAPDTHRILDVDCTATLALTRNFIRSLFVDADITDPGRLIERIQRRYHGSSQKALITAVNNAAKKYREVAAQQ</sequence>
<dbReference type="EMBL" id="LT629766">
    <property type="protein sequence ID" value="SDS12192.1"/>
    <property type="molecule type" value="Genomic_DNA"/>
</dbReference>
<evidence type="ECO:0000313" key="2">
    <source>
        <dbReference type="EMBL" id="SDS12192.1"/>
    </source>
</evidence>
<evidence type="ECO:0000313" key="3">
    <source>
        <dbReference type="Proteomes" id="UP000199597"/>
    </source>
</evidence>
<feature type="domain" description="DUF3870" evidence="1">
    <location>
        <begin position="6"/>
        <end position="98"/>
    </location>
</feature>
<dbReference type="Pfam" id="PF12986">
    <property type="entry name" value="DUF3870"/>
    <property type="match status" value="1"/>
</dbReference>
<dbReference type="Proteomes" id="UP000199597">
    <property type="component" value="Chromosome I"/>
</dbReference>
<dbReference type="InterPro" id="IPR024617">
    <property type="entry name" value="DUF3870"/>
</dbReference>
<keyword evidence="3" id="KW-1185">Reference proteome</keyword>
<reference evidence="3" key="1">
    <citation type="submission" date="2016-10" db="EMBL/GenBank/DDBJ databases">
        <authorList>
            <person name="Varghese N."/>
            <person name="Submissions S."/>
        </authorList>
    </citation>
    <scope>NUCLEOTIDE SEQUENCE [LARGE SCALE GENOMIC DNA]</scope>
    <source>
        <strain evidence="3">DSM 23676</strain>
    </source>
</reference>
<dbReference type="OrthoDB" id="88363at2"/>
<dbReference type="RefSeq" id="WP_092010749.1">
    <property type="nucleotide sequence ID" value="NZ_LT629766.1"/>
</dbReference>
<name>A0A1H1PLN0_9MICO</name>
<accession>A0A1H1PLN0</accession>
<protein>
    <recommendedName>
        <fullName evidence="1">DUF3870 domain-containing protein</fullName>
    </recommendedName>
</protein>
<proteinExistence type="predicted"/>
<organism evidence="2 3">
    <name type="scientific">Brevibacterium siliguriense</name>
    <dbReference type="NCBI Taxonomy" id="1136497"/>
    <lineage>
        <taxon>Bacteria</taxon>
        <taxon>Bacillati</taxon>
        <taxon>Actinomycetota</taxon>
        <taxon>Actinomycetes</taxon>
        <taxon>Micrococcales</taxon>
        <taxon>Brevibacteriaceae</taxon>
        <taxon>Brevibacterium</taxon>
    </lineage>
</organism>
<gene>
    <name evidence="2" type="ORF">SAMN04489752_1030</name>
</gene>
<dbReference type="AlphaFoldDB" id="A0A1H1PLN0"/>
<dbReference type="STRING" id="1136497.SAMN04489752_1030"/>